<proteinExistence type="predicted"/>
<dbReference type="EnsemblPlants" id="AET7Gv21128900.2">
    <property type="protein sequence ID" value="AET7Gv21128900.2"/>
    <property type="gene ID" value="AET7Gv21128900"/>
</dbReference>
<feature type="region of interest" description="Disordered" evidence="1">
    <location>
        <begin position="23"/>
        <end position="58"/>
    </location>
</feature>
<reference evidence="2" key="5">
    <citation type="journal article" date="2021" name="G3 (Bethesda)">
        <title>Aegilops tauschii genome assembly Aet v5.0 features greater sequence contiguity and improved annotation.</title>
        <authorList>
            <person name="Wang L."/>
            <person name="Zhu T."/>
            <person name="Rodriguez J.C."/>
            <person name="Deal K.R."/>
            <person name="Dubcovsky J."/>
            <person name="McGuire P.E."/>
            <person name="Lux T."/>
            <person name="Spannagl M."/>
            <person name="Mayer K.F.X."/>
            <person name="Baldrich P."/>
            <person name="Meyers B.C."/>
            <person name="Huo N."/>
            <person name="Gu Y.Q."/>
            <person name="Zhou H."/>
            <person name="Devos K.M."/>
            <person name="Bennetzen J.L."/>
            <person name="Unver T."/>
            <person name="Budak H."/>
            <person name="Gulick P.J."/>
            <person name="Galiba G."/>
            <person name="Kalapos B."/>
            <person name="Nelson D.R."/>
            <person name="Li P."/>
            <person name="You F.M."/>
            <person name="Luo M.C."/>
            <person name="Dvorak J."/>
        </authorList>
    </citation>
    <scope>NUCLEOTIDE SEQUENCE [LARGE SCALE GENOMIC DNA]</scope>
    <source>
        <strain evidence="2">cv. AL8/78</strain>
    </source>
</reference>
<reference evidence="3" key="2">
    <citation type="journal article" date="2017" name="Nat. Plants">
        <title>The Aegilops tauschii genome reveals multiple impacts of transposons.</title>
        <authorList>
            <person name="Zhao G."/>
            <person name="Zou C."/>
            <person name="Li K."/>
            <person name="Wang K."/>
            <person name="Li T."/>
            <person name="Gao L."/>
            <person name="Zhang X."/>
            <person name="Wang H."/>
            <person name="Yang Z."/>
            <person name="Liu X."/>
            <person name="Jiang W."/>
            <person name="Mao L."/>
            <person name="Kong X."/>
            <person name="Jiao Y."/>
            <person name="Jia J."/>
        </authorList>
    </citation>
    <scope>NUCLEOTIDE SEQUENCE [LARGE SCALE GENOMIC DNA]</scope>
    <source>
        <strain evidence="3">cv. AL8/78</strain>
    </source>
</reference>
<dbReference type="AlphaFoldDB" id="A0A453SWQ6"/>
<evidence type="ECO:0000256" key="1">
    <source>
        <dbReference type="SAM" id="MobiDB-lite"/>
    </source>
</evidence>
<keyword evidence="3" id="KW-1185">Reference proteome</keyword>
<evidence type="ECO:0000313" key="2">
    <source>
        <dbReference type="EnsemblPlants" id="AET7Gv21128900.2"/>
    </source>
</evidence>
<sequence length="95" mass="10116">VRLYIPASEAALAFLPSPLPFSPGAPPLPHPPDSRLSAREAEAKPQGEPDLRSPLPPQPSSLLRLLGLRVASPVAWPARRFSGCLACASLLRSPY</sequence>
<accession>A0A453SWQ6</accession>
<reference evidence="2" key="3">
    <citation type="journal article" date="2017" name="Nature">
        <title>Genome sequence of the progenitor of the wheat D genome Aegilops tauschii.</title>
        <authorList>
            <person name="Luo M.C."/>
            <person name="Gu Y.Q."/>
            <person name="Puiu D."/>
            <person name="Wang H."/>
            <person name="Twardziok S.O."/>
            <person name="Deal K.R."/>
            <person name="Huo N."/>
            <person name="Zhu T."/>
            <person name="Wang L."/>
            <person name="Wang Y."/>
            <person name="McGuire P.E."/>
            <person name="Liu S."/>
            <person name="Long H."/>
            <person name="Ramasamy R.K."/>
            <person name="Rodriguez J.C."/>
            <person name="Van S.L."/>
            <person name="Yuan L."/>
            <person name="Wang Z."/>
            <person name="Xia Z."/>
            <person name="Xiao L."/>
            <person name="Anderson O.D."/>
            <person name="Ouyang S."/>
            <person name="Liang Y."/>
            <person name="Zimin A.V."/>
            <person name="Pertea G."/>
            <person name="Qi P."/>
            <person name="Bennetzen J.L."/>
            <person name="Dai X."/>
            <person name="Dawson M.W."/>
            <person name="Muller H.G."/>
            <person name="Kugler K."/>
            <person name="Rivarola-Duarte L."/>
            <person name="Spannagl M."/>
            <person name="Mayer K.F.X."/>
            <person name="Lu F.H."/>
            <person name="Bevan M.W."/>
            <person name="Leroy P."/>
            <person name="Li P."/>
            <person name="You F.M."/>
            <person name="Sun Q."/>
            <person name="Liu Z."/>
            <person name="Lyons E."/>
            <person name="Wicker T."/>
            <person name="Salzberg S.L."/>
            <person name="Devos K.M."/>
            <person name="Dvorak J."/>
        </authorList>
    </citation>
    <scope>NUCLEOTIDE SEQUENCE [LARGE SCALE GENOMIC DNA]</scope>
    <source>
        <strain evidence="2">cv. AL8/78</strain>
    </source>
</reference>
<protein>
    <submittedName>
        <fullName evidence="2">Uncharacterized protein</fullName>
    </submittedName>
</protein>
<feature type="compositionally biased region" description="Basic and acidic residues" evidence="1">
    <location>
        <begin position="32"/>
        <end position="51"/>
    </location>
</feature>
<evidence type="ECO:0000313" key="3">
    <source>
        <dbReference type="Proteomes" id="UP000015105"/>
    </source>
</evidence>
<organism evidence="2 3">
    <name type="scientific">Aegilops tauschii subsp. strangulata</name>
    <name type="common">Goatgrass</name>
    <dbReference type="NCBI Taxonomy" id="200361"/>
    <lineage>
        <taxon>Eukaryota</taxon>
        <taxon>Viridiplantae</taxon>
        <taxon>Streptophyta</taxon>
        <taxon>Embryophyta</taxon>
        <taxon>Tracheophyta</taxon>
        <taxon>Spermatophyta</taxon>
        <taxon>Magnoliopsida</taxon>
        <taxon>Liliopsida</taxon>
        <taxon>Poales</taxon>
        <taxon>Poaceae</taxon>
        <taxon>BOP clade</taxon>
        <taxon>Pooideae</taxon>
        <taxon>Triticodae</taxon>
        <taxon>Triticeae</taxon>
        <taxon>Triticinae</taxon>
        <taxon>Aegilops</taxon>
    </lineage>
</organism>
<name>A0A453SWQ6_AEGTS</name>
<dbReference type="Proteomes" id="UP000015105">
    <property type="component" value="Chromosome 7D"/>
</dbReference>
<reference evidence="3" key="1">
    <citation type="journal article" date="2014" name="Science">
        <title>Ancient hybridizations among the ancestral genomes of bread wheat.</title>
        <authorList>
            <consortium name="International Wheat Genome Sequencing Consortium,"/>
            <person name="Marcussen T."/>
            <person name="Sandve S.R."/>
            <person name="Heier L."/>
            <person name="Spannagl M."/>
            <person name="Pfeifer M."/>
            <person name="Jakobsen K.S."/>
            <person name="Wulff B.B."/>
            <person name="Steuernagel B."/>
            <person name="Mayer K.F."/>
            <person name="Olsen O.A."/>
        </authorList>
    </citation>
    <scope>NUCLEOTIDE SEQUENCE [LARGE SCALE GENOMIC DNA]</scope>
    <source>
        <strain evidence="3">cv. AL8/78</strain>
    </source>
</reference>
<dbReference type="Gramene" id="AET7Gv21128900.2">
    <property type="protein sequence ID" value="AET7Gv21128900.2"/>
    <property type="gene ID" value="AET7Gv21128900"/>
</dbReference>
<reference evidence="2" key="4">
    <citation type="submission" date="2019-03" db="UniProtKB">
        <authorList>
            <consortium name="EnsemblPlants"/>
        </authorList>
    </citation>
    <scope>IDENTIFICATION</scope>
</reference>